<proteinExistence type="predicted"/>
<feature type="region of interest" description="Disordered" evidence="6">
    <location>
        <begin position="515"/>
        <end position="565"/>
    </location>
</feature>
<evidence type="ECO:0000256" key="2">
    <source>
        <dbReference type="ARBA" id="ARBA00022490"/>
    </source>
</evidence>
<feature type="region of interest" description="Disordered" evidence="6">
    <location>
        <begin position="195"/>
        <end position="222"/>
    </location>
</feature>
<keyword evidence="3" id="KW-0436">Ligase</keyword>
<evidence type="ECO:0000256" key="3">
    <source>
        <dbReference type="ARBA" id="ARBA00022598"/>
    </source>
</evidence>
<evidence type="ECO:0000313" key="8">
    <source>
        <dbReference type="Proteomes" id="UP000001548"/>
    </source>
</evidence>
<dbReference type="GO" id="GO:0070736">
    <property type="term" value="F:protein-glycine ligase activity, initiating"/>
    <property type="evidence" value="ECO:0000318"/>
    <property type="project" value="GO_Central"/>
</dbReference>
<evidence type="ECO:0000313" key="7">
    <source>
        <dbReference type="EMBL" id="KAE8302110.1"/>
    </source>
</evidence>
<dbReference type="GO" id="GO:0005524">
    <property type="term" value="F:ATP binding"/>
    <property type="evidence" value="ECO:0007669"/>
    <property type="project" value="UniProtKB-KW"/>
</dbReference>
<dbReference type="InterPro" id="IPR004344">
    <property type="entry name" value="TTL/TTLL_fam"/>
</dbReference>
<dbReference type="Pfam" id="PF03133">
    <property type="entry name" value="TTL"/>
    <property type="match status" value="2"/>
</dbReference>
<dbReference type="AlphaFoldDB" id="A0A644F167"/>
<keyword evidence="5" id="KW-0067">ATP-binding</keyword>
<protein>
    <submittedName>
        <fullName evidence="7">Tubulin tyrosine ligase-like 6</fullName>
    </submittedName>
</protein>
<keyword evidence="8" id="KW-1185">Reference proteome</keyword>
<dbReference type="InParanoid" id="A0A644F167"/>
<dbReference type="Proteomes" id="UP000001548">
    <property type="component" value="Unassembled WGS sequence"/>
</dbReference>
<reference evidence="7 8" key="1">
    <citation type="journal article" date="2007" name="Science">
        <title>Genomic minimalism in the early diverging intestinal parasite Giardia lamblia.</title>
        <authorList>
            <person name="Morrison H.G."/>
            <person name="McArthur A.G."/>
            <person name="Gillin F.D."/>
            <person name="Aley S.B."/>
            <person name="Adam R.D."/>
            <person name="Olsen G.J."/>
            <person name="Best A.A."/>
            <person name="Cande W.Z."/>
            <person name="Chen F."/>
            <person name="Cipriano M.J."/>
            <person name="Davids B.J."/>
            <person name="Dawson S.C."/>
            <person name="Elmendorf H.G."/>
            <person name="Hehl A.B."/>
            <person name="Holder M.E."/>
            <person name="Huse S.M."/>
            <person name="Kim U.U."/>
            <person name="Lasek-Nesselquist E."/>
            <person name="Manning G."/>
            <person name="Nigam A."/>
            <person name="Nixon J.E."/>
            <person name="Palm D."/>
            <person name="Passamaneck N.E."/>
            <person name="Prabhu A."/>
            <person name="Reich C.I."/>
            <person name="Reiner D.S."/>
            <person name="Samuelson J."/>
            <person name="Svard S.G."/>
            <person name="Sogin M.L."/>
        </authorList>
    </citation>
    <scope>NUCLEOTIDE SEQUENCE [LARGE SCALE GENOMIC DNA]</scope>
    <source>
        <strain evidence="7 8">WB C6</strain>
    </source>
</reference>
<feature type="compositionally biased region" description="Low complexity" evidence="6">
    <location>
        <begin position="195"/>
        <end position="213"/>
    </location>
</feature>
<feature type="compositionally biased region" description="Low complexity" evidence="6">
    <location>
        <begin position="1"/>
        <end position="12"/>
    </location>
</feature>
<gene>
    <name evidence="7" type="ORF">GL50803_0010801</name>
</gene>
<accession>A0A644F167</accession>
<feature type="region of interest" description="Disordered" evidence="6">
    <location>
        <begin position="171"/>
        <end position="190"/>
    </location>
</feature>
<keyword evidence="2" id="KW-0963">Cytoplasm</keyword>
<comment type="caution">
    <text evidence="7">The sequence shown here is derived from an EMBL/GenBank/DDBJ whole genome shotgun (WGS) entry which is preliminary data.</text>
</comment>
<evidence type="ECO:0000256" key="6">
    <source>
        <dbReference type="SAM" id="MobiDB-lite"/>
    </source>
</evidence>
<name>A0A644F167_GIAIC</name>
<feature type="region of interest" description="Disordered" evidence="6">
    <location>
        <begin position="1"/>
        <end position="48"/>
    </location>
</feature>
<dbReference type="InterPro" id="IPR051437">
    <property type="entry name" value="TTLL_monoglycylase"/>
</dbReference>
<dbReference type="PANTHER" id="PTHR45870">
    <property type="entry name" value="TUBULIN MONOGLYCYLASE TTLL3"/>
    <property type="match status" value="1"/>
</dbReference>
<dbReference type="GO" id="GO:0005737">
    <property type="term" value="C:cytoplasm"/>
    <property type="evidence" value="ECO:0007669"/>
    <property type="project" value="UniProtKB-SubCell"/>
</dbReference>
<sequence length="1054" mass="118286">MSSRSSSPPGRSNTTARTHGKPHKQKKKRRATSGTKLRASPSLPGSMIVSSVRLQPSRPRADGAAHMTQAAANREIPSISRSPMIVKPVGQELKQAPSPKLQKLLPVLESTVPFFGEYVYGLSSVVHYTRNFMALDPAPKATDPLIKARLINASIVKRIRCTQKVSISLEDGYDDTSDEDPPTSLTSSTAEIPDLPLLKNPLKSSKPSKSSNSQETGSKADKTVRAQHSFSMFMVPSTDNAIMARYGSLVISTLKQFEKRLSYITVRLASDSSGPSHPRNIVIFKGGYVDFKKYFLDKGWVVNPDKDTPTDFNIKFAIKVADIDRTRLHPWQYTNHFTNSQVLTTKSGLTKTLSPNNFDIDITRFFPQSYRVVNASDANSQAQLQLMSANDETLDFLEDFLNTEVVKICFNWVRDPKICDSMIDWESSTAETNERTELTPSSCFKYSIHQLQISYRHLLYLTSTILHHDLELDKKTRFVVPPVTQYEMGIILPRLPRQYKLPDFYGAISPQSLFSSDGEAGSGPKGRPRPGTLFPATTAGPVANGSESIAAPAPDSFSSRRKEQFSHPYSAATDEIHANAATAQEYHHMVRALGVYLQHAPQVSIRSSMQNIFIGKPGAKSRGRGIFCSNDILKLLVLDEHGGTDSEFELPDEAAVNSSDRYIIQRYLETPLLLGGYKFDIRQWVFVSSINPLIIFQWTSPYLRFCSSKYSLDEHDLKNPYIHLSNNSVQKCSEQFGKDDEFLGKGNMWDWTSFSDYLDKMIGDKPWLDLLLERDPQYFCYHQTEDFKIRAPPTSTEGTEMVDILRAQNQSKSRYQSKSQSKLIVTENKNKNNDEDAETVETDKRKAKSRPYKQKYETSEHAKLYGPDLYGNQSRIKAEDYKHSQYTDKAVFNTIADRILYDMARIIITTVQAARFELTSADNNFELLGYDFIIDSALQVWLVEINASPTLEHSTEVVTKLIDKMSRGLVNIIVDSCLGTKIKTKKKIVMPKISNASAVFGSGNGASALEDWKLIYCEKQKLSQYSADITAFGKEISIPGVIVRDPPQDKGEAQ</sequence>
<evidence type="ECO:0000256" key="1">
    <source>
        <dbReference type="ARBA" id="ARBA00004496"/>
    </source>
</evidence>
<organism evidence="7 8">
    <name type="scientific">Giardia intestinalis (strain ATCC 50803 / WB clone C6)</name>
    <name type="common">Giardia lamblia</name>
    <dbReference type="NCBI Taxonomy" id="184922"/>
    <lineage>
        <taxon>Eukaryota</taxon>
        <taxon>Metamonada</taxon>
        <taxon>Diplomonadida</taxon>
        <taxon>Hexamitidae</taxon>
        <taxon>Giardiinae</taxon>
        <taxon>Giardia</taxon>
    </lineage>
</organism>
<dbReference type="PANTHER" id="PTHR45870:SF2">
    <property type="entry name" value="TUBULIN MONOGLYCYLASE TTLL3"/>
    <property type="match status" value="1"/>
</dbReference>
<feature type="compositionally biased region" description="Acidic residues" evidence="6">
    <location>
        <begin position="171"/>
        <end position="181"/>
    </location>
</feature>
<evidence type="ECO:0000256" key="5">
    <source>
        <dbReference type="ARBA" id="ARBA00022840"/>
    </source>
</evidence>
<dbReference type="SUPFAM" id="SSF56059">
    <property type="entry name" value="Glutathione synthetase ATP-binding domain-like"/>
    <property type="match status" value="1"/>
</dbReference>
<feature type="compositionally biased region" description="Basic residues" evidence="6">
    <location>
        <begin position="18"/>
        <end position="31"/>
    </location>
</feature>
<feature type="compositionally biased region" description="Low complexity" evidence="6">
    <location>
        <begin position="810"/>
        <end position="822"/>
    </location>
</feature>
<dbReference type="EMBL" id="AACB03000004">
    <property type="protein sequence ID" value="KAE8302110.1"/>
    <property type="molecule type" value="Genomic_DNA"/>
</dbReference>
<comment type="subcellular location">
    <subcellularLocation>
        <location evidence="1">Cytoplasm</location>
    </subcellularLocation>
</comment>
<evidence type="ECO:0000256" key="4">
    <source>
        <dbReference type="ARBA" id="ARBA00022741"/>
    </source>
</evidence>
<dbReference type="PROSITE" id="PS51221">
    <property type="entry name" value="TTL"/>
    <property type="match status" value="1"/>
</dbReference>
<feature type="region of interest" description="Disordered" evidence="6">
    <location>
        <begin position="809"/>
        <end position="853"/>
    </location>
</feature>
<keyword evidence="4" id="KW-0547">Nucleotide-binding</keyword>
<dbReference type="Gene3D" id="3.30.470.20">
    <property type="entry name" value="ATP-grasp fold, B domain"/>
    <property type="match status" value="2"/>
</dbReference>
<dbReference type="GO" id="GO:0015630">
    <property type="term" value="C:microtubule cytoskeleton"/>
    <property type="evidence" value="ECO:0000318"/>
    <property type="project" value="GO_Central"/>
</dbReference>